<sequence length="267" mass="29798">MIDSHCHFDFEVFDEERAATLSQCAEIGVDGIIVPGTHPKQWPPMLELVVAASTSACGLWAGIGCHPWWVADAAMEEEQESKLTEHRFKERLSHHLNHPRVVAVGECGLDGSRELSVHEQTPVFEWQLQLADEYRLPLIVHAHKAHNDVLRLLSRYNLPAGGVIHGFSGSLELAQQYWRLGFYLGVGGTITYERAQKTRRALAQMPLDSLLLETDAPDMPLSGFQGQPNSPLQLPRVAECLAALRAESLTQVQNQTRHNTCRLFALP</sequence>
<dbReference type="Pfam" id="PF01026">
    <property type="entry name" value="TatD_DNase"/>
    <property type="match status" value="1"/>
</dbReference>
<proteinExistence type="inferred from homology"/>
<dbReference type="CDD" id="cd01310">
    <property type="entry name" value="TatD_DNAse"/>
    <property type="match status" value="1"/>
</dbReference>
<keyword evidence="3 5" id="KW-0378">Hydrolase</keyword>
<evidence type="ECO:0000256" key="4">
    <source>
        <dbReference type="PIRSR" id="PIRSR005902-1"/>
    </source>
</evidence>
<comment type="caution">
    <text evidence="5">The sequence shown here is derived from an EMBL/GenBank/DDBJ whole genome shotgun (WGS) entry which is preliminary data.</text>
</comment>
<feature type="binding site" evidence="4">
    <location>
        <position position="215"/>
    </location>
    <ligand>
        <name>a divalent metal cation</name>
        <dbReference type="ChEBI" id="CHEBI:60240"/>
        <label>1</label>
    </ligand>
</feature>
<feature type="binding site" evidence="4">
    <location>
        <position position="7"/>
    </location>
    <ligand>
        <name>a divalent metal cation</name>
        <dbReference type="ChEBI" id="CHEBI:60240"/>
        <label>1</label>
    </ligand>
</feature>
<dbReference type="SUPFAM" id="SSF51556">
    <property type="entry name" value="Metallo-dependent hydrolases"/>
    <property type="match status" value="1"/>
</dbReference>
<dbReference type="PANTHER" id="PTHR46124:SF3">
    <property type="entry name" value="HYDROLASE"/>
    <property type="match status" value="1"/>
</dbReference>
<dbReference type="InterPro" id="IPR001130">
    <property type="entry name" value="TatD-like"/>
</dbReference>
<evidence type="ECO:0000313" key="6">
    <source>
        <dbReference type="Proteomes" id="UP000787472"/>
    </source>
</evidence>
<dbReference type="FunFam" id="3.20.20.140:FF:000005">
    <property type="entry name" value="TatD family hydrolase"/>
    <property type="match status" value="1"/>
</dbReference>
<dbReference type="PROSITE" id="PS01137">
    <property type="entry name" value="TATD_1"/>
    <property type="match status" value="1"/>
</dbReference>
<dbReference type="GO" id="GO:0046872">
    <property type="term" value="F:metal ion binding"/>
    <property type="evidence" value="ECO:0007669"/>
    <property type="project" value="UniProtKB-KW"/>
</dbReference>
<dbReference type="EMBL" id="JAAONZ010000003">
    <property type="protein sequence ID" value="NHO64869.1"/>
    <property type="molecule type" value="Genomic_DNA"/>
</dbReference>
<evidence type="ECO:0000313" key="5">
    <source>
        <dbReference type="EMBL" id="NHO64869.1"/>
    </source>
</evidence>
<dbReference type="GO" id="GO:0005829">
    <property type="term" value="C:cytosol"/>
    <property type="evidence" value="ECO:0007669"/>
    <property type="project" value="TreeGrafter"/>
</dbReference>
<dbReference type="GO" id="GO:0016788">
    <property type="term" value="F:hydrolase activity, acting on ester bonds"/>
    <property type="evidence" value="ECO:0007669"/>
    <property type="project" value="InterPro"/>
</dbReference>
<comment type="similarity">
    <text evidence="1">Belongs to the metallo-dependent hydrolases superfamily. TatD-type hydrolase family.</text>
</comment>
<accession>A0A9E5MJC0</accession>
<dbReference type="PANTHER" id="PTHR46124">
    <property type="entry name" value="D-AMINOACYL-TRNA DEACYLASE"/>
    <property type="match status" value="1"/>
</dbReference>
<organism evidence="5 6">
    <name type="scientific">Pseudomaricurvus hydrocarbonicus</name>
    <dbReference type="NCBI Taxonomy" id="1470433"/>
    <lineage>
        <taxon>Bacteria</taxon>
        <taxon>Pseudomonadati</taxon>
        <taxon>Pseudomonadota</taxon>
        <taxon>Gammaproteobacteria</taxon>
        <taxon>Cellvibrionales</taxon>
        <taxon>Cellvibrionaceae</taxon>
        <taxon>Pseudomaricurvus</taxon>
    </lineage>
</organism>
<reference evidence="5" key="1">
    <citation type="submission" date="2020-03" db="EMBL/GenBank/DDBJ databases">
        <authorList>
            <person name="Guo F."/>
        </authorList>
    </citation>
    <scope>NUCLEOTIDE SEQUENCE</scope>
    <source>
        <strain evidence="5">JCM 30134</strain>
    </source>
</reference>
<keyword evidence="2 4" id="KW-0479">Metal-binding</keyword>
<feature type="binding site" evidence="4">
    <location>
        <position position="5"/>
    </location>
    <ligand>
        <name>a divalent metal cation</name>
        <dbReference type="ChEBI" id="CHEBI:60240"/>
        <label>1</label>
    </ligand>
</feature>
<dbReference type="PIRSF" id="PIRSF005902">
    <property type="entry name" value="DNase_TatD"/>
    <property type="match status" value="1"/>
</dbReference>
<evidence type="ECO:0000256" key="1">
    <source>
        <dbReference type="ARBA" id="ARBA00009275"/>
    </source>
</evidence>
<dbReference type="RefSeq" id="WP_167182551.1">
    <property type="nucleotide sequence ID" value="NZ_JAAONZ010000003.1"/>
</dbReference>
<dbReference type="Gene3D" id="3.20.20.140">
    <property type="entry name" value="Metal-dependent hydrolases"/>
    <property type="match status" value="1"/>
</dbReference>
<dbReference type="InterPro" id="IPR018228">
    <property type="entry name" value="DNase_TatD-rel_CS"/>
</dbReference>
<keyword evidence="6" id="KW-1185">Reference proteome</keyword>
<dbReference type="AlphaFoldDB" id="A0A9E5MJC0"/>
<evidence type="ECO:0000256" key="3">
    <source>
        <dbReference type="ARBA" id="ARBA00022801"/>
    </source>
</evidence>
<dbReference type="PROSITE" id="PS01091">
    <property type="entry name" value="TATD_3"/>
    <property type="match status" value="1"/>
</dbReference>
<evidence type="ECO:0000256" key="2">
    <source>
        <dbReference type="ARBA" id="ARBA00022723"/>
    </source>
</evidence>
<protein>
    <submittedName>
        <fullName evidence="5">TatD family hydrolase</fullName>
    </submittedName>
</protein>
<dbReference type="Proteomes" id="UP000787472">
    <property type="component" value="Unassembled WGS sequence"/>
</dbReference>
<feature type="binding site" evidence="4">
    <location>
        <position position="141"/>
    </location>
    <ligand>
        <name>a divalent metal cation</name>
        <dbReference type="ChEBI" id="CHEBI:60240"/>
        <label>2</label>
    </ligand>
</feature>
<gene>
    <name evidence="5" type="ORF">G8770_04865</name>
</gene>
<dbReference type="InterPro" id="IPR032466">
    <property type="entry name" value="Metal_Hydrolase"/>
</dbReference>
<feature type="binding site" evidence="4">
    <location>
        <position position="165"/>
    </location>
    <ligand>
        <name>a divalent metal cation</name>
        <dbReference type="ChEBI" id="CHEBI:60240"/>
        <label>2</label>
    </ligand>
</feature>
<name>A0A9E5MJC0_9GAMM</name>
<feature type="binding site" evidence="4">
    <location>
        <position position="106"/>
    </location>
    <ligand>
        <name>a divalent metal cation</name>
        <dbReference type="ChEBI" id="CHEBI:60240"/>
        <label>1</label>
    </ligand>
</feature>